<organism evidence="9 10">
    <name type="scientific">Rhodohalobacter mucosus</name>
    <dbReference type="NCBI Taxonomy" id="2079485"/>
    <lineage>
        <taxon>Bacteria</taxon>
        <taxon>Pseudomonadati</taxon>
        <taxon>Balneolota</taxon>
        <taxon>Balneolia</taxon>
        <taxon>Balneolales</taxon>
        <taxon>Balneolaceae</taxon>
        <taxon>Rhodohalobacter</taxon>
    </lineage>
</organism>
<name>A0A316TVY7_9BACT</name>
<dbReference type="PANTHER" id="PTHR11645">
    <property type="entry name" value="PYRROLINE-5-CARBOXYLATE REDUCTASE"/>
    <property type="match status" value="1"/>
</dbReference>
<proteinExistence type="inferred from homology"/>
<dbReference type="Proteomes" id="UP000245533">
    <property type="component" value="Unassembled WGS sequence"/>
</dbReference>
<dbReference type="OrthoDB" id="9805754at2"/>
<keyword evidence="10" id="KW-1185">Reference proteome</keyword>
<comment type="catalytic activity">
    <reaction evidence="4">
        <text>L-proline + NADP(+) = (S)-1-pyrroline-5-carboxylate + NADPH + 2 H(+)</text>
        <dbReference type="Rhea" id="RHEA:14109"/>
        <dbReference type="ChEBI" id="CHEBI:15378"/>
        <dbReference type="ChEBI" id="CHEBI:17388"/>
        <dbReference type="ChEBI" id="CHEBI:57783"/>
        <dbReference type="ChEBI" id="CHEBI:58349"/>
        <dbReference type="ChEBI" id="CHEBI:60039"/>
        <dbReference type="EC" id="1.5.1.2"/>
    </reaction>
</comment>
<evidence type="ECO:0000256" key="5">
    <source>
        <dbReference type="NCBIfam" id="TIGR00112"/>
    </source>
</evidence>
<dbReference type="RefSeq" id="WP_109643711.1">
    <property type="nucleotide sequence ID" value="NZ_QGGB01000001.1"/>
</dbReference>
<evidence type="ECO:0000256" key="3">
    <source>
        <dbReference type="ARBA" id="ARBA00023002"/>
    </source>
</evidence>
<evidence type="ECO:0000256" key="2">
    <source>
        <dbReference type="ARBA" id="ARBA00022857"/>
    </source>
</evidence>
<feature type="binding site" evidence="6">
    <location>
        <position position="59"/>
    </location>
    <ligand>
        <name>NADPH</name>
        <dbReference type="ChEBI" id="CHEBI:57783"/>
    </ligand>
</feature>
<dbReference type="InterPro" id="IPR028939">
    <property type="entry name" value="P5C_Rdtase_cat_N"/>
</dbReference>
<keyword evidence="2 4" id="KW-0521">NADP</keyword>
<dbReference type="Pfam" id="PF14748">
    <property type="entry name" value="P5CR_dimer"/>
    <property type="match status" value="1"/>
</dbReference>
<keyword evidence="4" id="KW-0963">Cytoplasm</keyword>
<dbReference type="SUPFAM" id="SSF51735">
    <property type="entry name" value="NAD(P)-binding Rossmann-fold domains"/>
    <property type="match status" value="1"/>
</dbReference>
<reference evidence="9 10" key="1">
    <citation type="submission" date="2018-05" db="EMBL/GenBank/DDBJ databases">
        <title>Rhodohalobacter halophilus gen. nov., sp. nov., a moderately halophilic member of the family Balneolaceae.</title>
        <authorList>
            <person name="Liu Z.-W."/>
        </authorList>
    </citation>
    <scope>NUCLEOTIDE SEQUENCE [LARGE SCALE GENOMIC DNA]</scope>
    <source>
        <strain evidence="9 10">8A47</strain>
    </source>
</reference>
<dbReference type="InterPro" id="IPR029036">
    <property type="entry name" value="P5CR_dimer"/>
</dbReference>
<evidence type="ECO:0000313" key="9">
    <source>
        <dbReference type="EMBL" id="PWN08118.1"/>
    </source>
</evidence>
<dbReference type="InterPro" id="IPR008927">
    <property type="entry name" value="6-PGluconate_DH-like_C_sf"/>
</dbReference>
<dbReference type="HAMAP" id="MF_01925">
    <property type="entry name" value="P5C_reductase"/>
    <property type="match status" value="1"/>
</dbReference>
<dbReference type="GO" id="GO:0004735">
    <property type="term" value="F:pyrroline-5-carboxylate reductase activity"/>
    <property type="evidence" value="ECO:0007669"/>
    <property type="project" value="UniProtKB-UniRule"/>
</dbReference>
<dbReference type="PIRSF" id="PIRSF000193">
    <property type="entry name" value="Pyrrol-5-carb_rd"/>
    <property type="match status" value="1"/>
</dbReference>
<dbReference type="EC" id="1.5.1.2" evidence="4 5"/>
<evidence type="ECO:0000313" key="10">
    <source>
        <dbReference type="Proteomes" id="UP000245533"/>
    </source>
</evidence>
<dbReference type="AlphaFoldDB" id="A0A316TVY7"/>
<dbReference type="SUPFAM" id="SSF48179">
    <property type="entry name" value="6-phosphogluconate dehydrogenase C-terminal domain-like"/>
    <property type="match status" value="1"/>
</dbReference>
<evidence type="ECO:0000256" key="1">
    <source>
        <dbReference type="ARBA" id="ARBA00005525"/>
    </source>
</evidence>
<evidence type="ECO:0000256" key="6">
    <source>
        <dbReference type="PIRSR" id="PIRSR000193-1"/>
    </source>
</evidence>
<comment type="catalytic activity">
    <reaction evidence="4">
        <text>L-proline + NAD(+) = (S)-1-pyrroline-5-carboxylate + NADH + 2 H(+)</text>
        <dbReference type="Rhea" id="RHEA:14105"/>
        <dbReference type="ChEBI" id="CHEBI:15378"/>
        <dbReference type="ChEBI" id="CHEBI:17388"/>
        <dbReference type="ChEBI" id="CHEBI:57540"/>
        <dbReference type="ChEBI" id="CHEBI:57945"/>
        <dbReference type="ChEBI" id="CHEBI:60039"/>
        <dbReference type="EC" id="1.5.1.2"/>
    </reaction>
</comment>
<dbReference type="InterPro" id="IPR036291">
    <property type="entry name" value="NAD(P)-bd_dom_sf"/>
</dbReference>
<keyword evidence="3 4" id="KW-0560">Oxidoreductase</keyword>
<keyword evidence="4" id="KW-0641">Proline biosynthesis</keyword>
<evidence type="ECO:0000259" key="7">
    <source>
        <dbReference type="Pfam" id="PF03807"/>
    </source>
</evidence>
<dbReference type="UniPathway" id="UPA00098">
    <property type="reaction ID" value="UER00361"/>
</dbReference>
<dbReference type="Gene3D" id="1.10.3730.10">
    <property type="entry name" value="ProC C-terminal domain-like"/>
    <property type="match status" value="1"/>
</dbReference>
<evidence type="ECO:0000256" key="4">
    <source>
        <dbReference type="HAMAP-Rule" id="MF_01925"/>
    </source>
</evidence>
<dbReference type="InterPro" id="IPR000304">
    <property type="entry name" value="Pyrroline-COOH_reductase"/>
</dbReference>
<sequence length="269" mass="28508">MGSNQNTMAILGAGNIGCAIADGLARSGEFSPSAITLTRRRTDKLESFENQGFRVTSDNLLAVNASKILILCVEPHQLNDLLSEISSALDPGRHLIISVVSGASIQSIQQQIPDGLPVTRAMPNTAIAIRESMTCICGSENDQKSLEATLQIFDTVGVTRVIREDQMTSATALCACGIAFFLRAIRAASQGGIEIGFDSTEAITMATQTALGAAGLLKAMKNHPEFEIDRVTTPKGCTISGLNQMEHGGFSSAMIRGIVTSSEKAEKLY</sequence>
<feature type="domain" description="Pyrroline-5-carboxylate reductase dimerisation" evidence="8">
    <location>
        <begin position="164"/>
        <end position="268"/>
    </location>
</feature>
<dbReference type="EMBL" id="QGGB01000001">
    <property type="protein sequence ID" value="PWN08118.1"/>
    <property type="molecule type" value="Genomic_DNA"/>
</dbReference>
<comment type="function">
    <text evidence="4">Catalyzes the reduction of 1-pyrroline-5-carboxylate (PCA) to L-proline.</text>
</comment>
<comment type="pathway">
    <text evidence="4">Amino-acid biosynthesis; L-proline biosynthesis; L-proline from L-glutamate 5-semialdehyde: step 1/1.</text>
</comment>
<gene>
    <name evidence="4 9" type="primary">proC</name>
    <name evidence="9" type="ORF">DDZ15_00330</name>
</gene>
<feature type="domain" description="Pyrroline-5-carboxylate reductase catalytic N-terminal" evidence="7">
    <location>
        <begin position="8"/>
        <end position="101"/>
    </location>
</feature>
<comment type="similarity">
    <text evidence="1 4">Belongs to the pyrroline-5-carboxylate reductase family.</text>
</comment>
<dbReference type="Pfam" id="PF03807">
    <property type="entry name" value="F420_oxidored"/>
    <property type="match status" value="1"/>
</dbReference>
<dbReference type="NCBIfam" id="TIGR00112">
    <property type="entry name" value="proC"/>
    <property type="match status" value="1"/>
</dbReference>
<evidence type="ECO:0000259" key="8">
    <source>
        <dbReference type="Pfam" id="PF14748"/>
    </source>
</evidence>
<comment type="caution">
    <text evidence="9">The sequence shown here is derived from an EMBL/GenBank/DDBJ whole genome shotgun (WGS) entry which is preliminary data.</text>
</comment>
<dbReference type="GO" id="GO:0005737">
    <property type="term" value="C:cytoplasm"/>
    <property type="evidence" value="ECO:0007669"/>
    <property type="project" value="UniProtKB-SubCell"/>
</dbReference>
<comment type="subcellular location">
    <subcellularLocation>
        <location evidence="4">Cytoplasm</location>
    </subcellularLocation>
</comment>
<keyword evidence="4" id="KW-0028">Amino-acid biosynthesis</keyword>
<protein>
    <recommendedName>
        <fullName evidence="4 5">Pyrroline-5-carboxylate reductase</fullName>
        <shortName evidence="4">P5C reductase</shortName>
        <shortName evidence="4">P5CR</shortName>
        <ecNumber evidence="4 5">1.5.1.2</ecNumber>
    </recommendedName>
    <alternativeName>
        <fullName evidence="4">PCA reductase</fullName>
    </alternativeName>
</protein>
<accession>A0A316TVY7</accession>
<dbReference type="Gene3D" id="3.40.50.720">
    <property type="entry name" value="NAD(P)-binding Rossmann-like Domain"/>
    <property type="match status" value="1"/>
</dbReference>
<dbReference type="GO" id="GO:0055129">
    <property type="term" value="P:L-proline biosynthetic process"/>
    <property type="evidence" value="ECO:0007669"/>
    <property type="project" value="UniProtKB-UniRule"/>
</dbReference>
<dbReference type="PANTHER" id="PTHR11645:SF0">
    <property type="entry name" value="PYRROLINE-5-CARBOXYLATE REDUCTASE 3"/>
    <property type="match status" value="1"/>
</dbReference>